<dbReference type="KEGG" id="ela:UCREL1_6381"/>
<organism evidence="3 4">
    <name type="scientific">Eutypa lata (strain UCR-EL1)</name>
    <name type="common">Grapevine dieback disease fungus</name>
    <name type="synonym">Eutypa armeniacae</name>
    <dbReference type="NCBI Taxonomy" id="1287681"/>
    <lineage>
        <taxon>Eukaryota</taxon>
        <taxon>Fungi</taxon>
        <taxon>Dikarya</taxon>
        <taxon>Ascomycota</taxon>
        <taxon>Pezizomycotina</taxon>
        <taxon>Sordariomycetes</taxon>
        <taxon>Xylariomycetidae</taxon>
        <taxon>Xylariales</taxon>
        <taxon>Diatrypaceae</taxon>
        <taxon>Eutypa</taxon>
    </lineage>
</organism>
<protein>
    <submittedName>
        <fullName evidence="3">Putative nb-arc and ankyrin domain containing protein</fullName>
    </submittedName>
</protein>
<keyword evidence="1" id="KW-0677">Repeat</keyword>
<name>M7SR04_EUTLA</name>
<dbReference type="HOGENOM" id="CLU_723683_0_0_1"/>
<reference evidence="4" key="1">
    <citation type="journal article" date="2013" name="Genome Announc.">
        <title>Draft genome sequence of the grapevine dieback fungus Eutypa lata UCR-EL1.</title>
        <authorList>
            <person name="Blanco-Ulate B."/>
            <person name="Rolshausen P.E."/>
            <person name="Cantu D."/>
        </authorList>
    </citation>
    <scope>NUCLEOTIDE SEQUENCE [LARGE SCALE GENOMIC DNA]</scope>
    <source>
        <strain evidence="4">UCR-EL1</strain>
    </source>
</reference>
<evidence type="ECO:0000259" key="2">
    <source>
        <dbReference type="Pfam" id="PF24883"/>
    </source>
</evidence>
<dbReference type="Proteomes" id="UP000012174">
    <property type="component" value="Unassembled WGS sequence"/>
</dbReference>
<dbReference type="OrthoDB" id="7464126at2759"/>
<feature type="domain" description="Nephrocystin 3-like N-terminal" evidence="2">
    <location>
        <begin position="146"/>
        <end position="206"/>
    </location>
</feature>
<proteinExistence type="predicted"/>
<dbReference type="Pfam" id="PF24883">
    <property type="entry name" value="NPHP3_N"/>
    <property type="match status" value="1"/>
</dbReference>
<accession>M7SR04</accession>
<evidence type="ECO:0000256" key="1">
    <source>
        <dbReference type="ARBA" id="ARBA00022737"/>
    </source>
</evidence>
<dbReference type="PANTHER" id="PTHR10039">
    <property type="entry name" value="AMELOGENIN"/>
    <property type="match status" value="1"/>
</dbReference>
<sequence>MSQLELIASTNDVEKETIDTEALQSVQDVMSMFSNLSLMGLRWKLFSFFEELAPPGSDKPVVGRKDVDLHNCPKFGLHADHKTIVEFTDQQSSGFRAVKACLHWVIDALPALSIALIRTPLLVTKTLAEIYANKTESLGTPGIKWEWDQEELKRHFQEIMWKTASWSQTVVVFVDALDECEEFNSVVSYFQTDLLPKSIHVLVSSRLEPSISGANKVRLDENNQADIQTYIRSQLLDSRFSSETIWISQIIDEADGCFLWVKLVLAHSDFSAFGTNEIIWLPHNLEEAYRLIMSRTMAGDSHLRQKYARKILRLITYTLRPVTIEELWDGLALGHSKLSSVYGDLEEAKLLPHSSNSISNAASMVEYVSGGLLEVVDLDLFF</sequence>
<gene>
    <name evidence="3" type="ORF">UCREL1_6381</name>
</gene>
<keyword evidence="4" id="KW-1185">Reference proteome</keyword>
<dbReference type="AlphaFoldDB" id="M7SR04"/>
<dbReference type="InterPro" id="IPR056884">
    <property type="entry name" value="NPHP3-like_N"/>
</dbReference>
<evidence type="ECO:0000313" key="3">
    <source>
        <dbReference type="EMBL" id="EMR66637.1"/>
    </source>
</evidence>
<evidence type="ECO:0000313" key="4">
    <source>
        <dbReference type="Proteomes" id="UP000012174"/>
    </source>
</evidence>
<dbReference type="EMBL" id="KB706611">
    <property type="protein sequence ID" value="EMR66637.1"/>
    <property type="molecule type" value="Genomic_DNA"/>
</dbReference>